<keyword evidence="9 10" id="KW-0413">Isomerase</keyword>
<name>A0A2A2WMZ3_9ACTN</name>
<dbReference type="UniPathway" id="UPA00059">
    <property type="reaction ID" value="UER00104"/>
</dbReference>
<reference evidence="14" key="1">
    <citation type="submission" date="2017-09" db="EMBL/GenBank/DDBJ databases">
        <authorList>
            <person name="Zhang Y."/>
            <person name="Huang X."/>
            <person name="Liu J."/>
            <person name="Lu L."/>
            <person name="Peng K."/>
        </authorList>
    </citation>
    <scope>NUCLEOTIDE SEQUENCE [LARGE SCALE GENOMIC DNA]</scope>
    <source>
        <strain evidence="14">S-XJ-1</strain>
    </source>
</reference>
<dbReference type="RefSeq" id="WP_095718873.1">
    <property type="nucleotide sequence ID" value="NZ_NTGA01000023.1"/>
</dbReference>
<feature type="binding site" evidence="10">
    <location>
        <position position="103"/>
    </location>
    <ligand>
        <name>Mg(2+)</name>
        <dbReference type="ChEBI" id="CHEBI:18420"/>
    </ligand>
</feature>
<keyword evidence="4 10" id="KW-0963">Cytoplasm</keyword>
<dbReference type="PANTHER" id="PTHR10885">
    <property type="entry name" value="ISOPENTENYL-DIPHOSPHATE DELTA-ISOMERASE"/>
    <property type="match status" value="1"/>
</dbReference>
<evidence type="ECO:0000256" key="5">
    <source>
        <dbReference type="ARBA" id="ARBA00022723"/>
    </source>
</evidence>
<dbReference type="AlphaFoldDB" id="A0A2A2WMZ3"/>
<gene>
    <name evidence="10" type="primary">idi</name>
    <name evidence="13" type="ORF">CEY15_13415</name>
</gene>
<comment type="similarity">
    <text evidence="2 10">Belongs to the IPP isomerase type 1 family.</text>
</comment>
<dbReference type="GO" id="GO:0008299">
    <property type="term" value="P:isoprenoid biosynthetic process"/>
    <property type="evidence" value="ECO:0007669"/>
    <property type="project" value="UniProtKB-UniRule"/>
</dbReference>
<keyword evidence="7 10" id="KW-0464">Manganese</keyword>
<dbReference type="HAMAP" id="MF_00202">
    <property type="entry name" value="Idi"/>
    <property type="match status" value="1"/>
</dbReference>
<proteinExistence type="inferred from homology"/>
<evidence type="ECO:0000256" key="4">
    <source>
        <dbReference type="ARBA" id="ARBA00022490"/>
    </source>
</evidence>
<dbReference type="Pfam" id="PF00293">
    <property type="entry name" value="NUDIX"/>
    <property type="match status" value="1"/>
</dbReference>
<evidence type="ECO:0000313" key="13">
    <source>
        <dbReference type="EMBL" id="PAY22525.1"/>
    </source>
</evidence>
<comment type="caution">
    <text evidence="13">The sequence shown here is derived from an EMBL/GenBank/DDBJ whole genome shotgun (WGS) entry which is preliminary data.</text>
</comment>
<dbReference type="InterPro" id="IPR015797">
    <property type="entry name" value="NUDIX_hydrolase-like_dom_sf"/>
</dbReference>
<feature type="binding site" evidence="10">
    <location>
        <position position="130"/>
    </location>
    <ligand>
        <name>Mn(2+)</name>
        <dbReference type="ChEBI" id="CHEBI:29035"/>
    </ligand>
</feature>
<feature type="domain" description="Nudix hydrolase" evidence="12">
    <location>
        <begin position="46"/>
        <end position="180"/>
    </location>
</feature>
<evidence type="ECO:0000313" key="14">
    <source>
        <dbReference type="Proteomes" id="UP000218810"/>
    </source>
</evidence>
<comment type="pathway">
    <text evidence="1 10">Isoprenoid biosynthesis; dimethylallyl diphosphate biosynthesis; dimethylallyl diphosphate from isopentenyl diphosphate: step 1/1.</text>
</comment>
<evidence type="ECO:0000256" key="2">
    <source>
        <dbReference type="ARBA" id="ARBA00007579"/>
    </source>
</evidence>
<feature type="binding site" evidence="10">
    <location>
        <position position="132"/>
    </location>
    <ligand>
        <name>Mn(2+)</name>
        <dbReference type="ChEBI" id="CHEBI:29035"/>
    </ligand>
</feature>
<feature type="binding site" evidence="10">
    <location>
        <position position="41"/>
    </location>
    <ligand>
        <name>Mn(2+)</name>
        <dbReference type="ChEBI" id="CHEBI:29035"/>
    </ligand>
</feature>
<evidence type="ECO:0000259" key="12">
    <source>
        <dbReference type="PROSITE" id="PS51462"/>
    </source>
</evidence>
<dbReference type="PIRSF" id="PIRSF018427">
    <property type="entry name" value="Isopntndiph_ism"/>
    <property type="match status" value="1"/>
</dbReference>
<accession>A0A2A2WMZ3</accession>
<dbReference type="GO" id="GO:0005737">
    <property type="term" value="C:cytoplasm"/>
    <property type="evidence" value="ECO:0007669"/>
    <property type="project" value="UniProtKB-SubCell"/>
</dbReference>
<keyword evidence="8 10" id="KW-0414">Isoprene biosynthesis</keyword>
<dbReference type="CDD" id="cd02885">
    <property type="entry name" value="NUDIX_IPP_Isomerase"/>
    <property type="match status" value="1"/>
</dbReference>
<dbReference type="GO" id="GO:0050992">
    <property type="term" value="P:dimethylallyl diphosphate biosynthetic process"/>
    <property type="evidence" value="ECO:0007669"/>
    <property type="project" value="UniProtKB-UniRule"/>
</dbReference>
<comment type="catalytic activity">
    <reaction evidence="10">
        <text>isopentenyl diphosphate = dimethylallyl diphosphate</text>
        <dbReference type="Rhea" id="RHEA:23284"/>
        <dbReference type="ChEBI" id="CHEBI:57623"/>
        <dbReference type="ChEBI" id="CHEBI:128769"/>
        <dbReference type="EC" id="5.3.3.2"/>
    </reaction>
</comment>
<dbReference type="EMBL" id="NTGA01000023">
    <property type="protein sequence ID" value="PAY22525.1"/>
    <property type="molecule type" value="Genomic_DNA"/>
</dbReference>
<dbReference type="NCBIfam" id="NF002995">
    <property type="entry name" value="PRK03759.1"/>
    <property type="match status" value="1"/>
</dbReference>
<keyword evidence="6 10" id="KW-0460">Magnesium</keyword>
<feature type="binding site" evidence="10">
    <location>
        <position position="85"/>
    </location>
    <ligand>
        <name>Mn(2+)</name>
        <dbReference type="ChEBI" id="CHEBI:29035"/>
    </ligand>
</feature>
<dbReference type="OrthoDB" id="9809458at2"/>
<organism evidence="13 14">
    <name type="scientific">Dietzia natronolimnaea</name>
    <dbReference type="NCBI Taxonomy" id="161920"/>
    <lineage>
        <taxon>Bacteria</taxon>
        <taxon>Bacillati</taxon>
        <taxon>Actinomycetota</taxon>
        <taxon>Actinomycetes</taxon>
        <taxon>Mycobacteriales</taxon>
        <taxon>Dietziaceae</taxon>
        <taxon>Dietzia</taxon>
    </lineage>
</organism>
<dbReference type="InterPro" id="IPR011876">
    <property type="entry name" value="IsopentenylPP_isomerase_typ1"/>
</dbReference>
<evidence type="ECO:0000256" key="11">
    <source>
        <dbReference type="PIRSR" id="PIRSR018427-1"/>
    </source>
</evidence>
<feature type="active site" evidence="10 11">
    <location>
        <position position="83"/>
    </location>
</feature>
<dbReference type="InterPro" id="IPR000086">
    <property type="entry name" value="NUDIX_hydrolase_dom"/>
</dbReference>
<comment type="cofactor">
    <cofactor evidence="10">
        <name>Mn(2+)</name>
        <dbReference type="ChEBI" id="CHEBI:29035"/>
    </cofactor>
    <text evidence="10">Binds 1 Mn(2+) ion per subunit.</text>
</comment>
<comment type="function">
    <text evidence="10">Catalyzes the 1,3-allylic rearrangement of the homoallylic substrate isopentenyl (IPP) to its highly electrophilic allylic isomer, dimethylallyl diphosphate (DMAPP).</text>
</comment>
<evidence type="ECO:0000256" key="9">
    <source>
        <dbReference type="ARBA" id="ARBA00023235"/>
    </source>
</evidence>
<keyword evidence="14" id="KW-1185">Reference proteome</keyword>
<protein>
    <recommendedName>
        <fullName evidence="3 10">Isopentenyl-diphosphate Delta-isomerase</fullName>
        <shortName evidence="10">IPP isomerase</shortName>
        <ecNumber evidence="3 10">5.3.3.2</ecNumber>
    </recommendedName>
    <alternativeName>
        <fullName evidence="10">IPP:DMAPP isomerase</fullName>
    </alternativeName>
    <alternativeName>
        <fullName evidence="10">Isopentenyl pyrophosphate isomerase</fullName>
    </alternativeName>
</protein>
<dbReference type="GO" id="GO:0004452">
    <property type="term" value="F:isopentenyl-diphosphate delta-isomerase activity"/>
    <property type="evidence" value="ECO:0007669"/>
    <property type="project" value="UniProtKB-UniRule"/>
</dbReference>
<dbReference type="PROSITE" id="PS51462">
    <property type="entry name" value="NUDIX"/>
    <property type="match status" value="1"/>
</dbReference>
<dbReference type="Gene3D" id="3.90.79.10">
    <property type="entry name" value="Nucleoside Triphosphate Pyrophosphohydrolase"/>
    <property type="match status" value="1"/>
</dbReference>
<evidence type="ECO:0000256" key="6">
    <source>
        <dbReference type="ARBA" id="ARBA00022842"/>
    </source>
</evidence>
<dbReference type="NCBIfam" id="TIGR02150">
    <property type="entry name" value="IPP_isom_1"/>
    <property type="match status" value="1"/>
</dbReference>
<comment type="subcellular location">
    <subcellularLocation>
        <location evidence="10">Cytoplasm</location>
    </subcellularLocation>
</comment>
<comment type="cofactor">
    <cofactor evidence="10">
        <name>Mg(2+)</name>
        <dbReference type="ChEBI" id="CHEBI:18420"/>
    </cofactor>
    <text evidence="10">Binds 1 Mg(2+) ion per subunit. The magnesium ion binds only when substrate is bound.</text>
</comment>
<dbReference type="GO" id="GO:0046872">
    <property type="term" value="F:metal ion binding"/>
    <property type="evidence" value="ECO:0007669"/>
    <property type="project" value="UniProtKB-KW"/>
</dbReference>
<dbReference type="EC" id="5.3.3.2" evidence="3 10"/>
<dbReference type="InterPro" id="IPR056375">
    <property type="entry name" value="Idi_bact"/>
</dbReference>
<feature type="active site" evidence="10 11">
    <location>
        <position position="132"/>
    </location>
</feature>
<feature type="binding site" evidence="10">
    <location>
        <position position="48"/>
    </location>
    <ligand>
        <name>Mn(2+)</name>
        <dbReference type="ChEBI" id="CHEBI:29035"/>
    </ligand>
</feature>
<dbReference type="Proteomes" id="UP000218810">
    <property type="component" value="Unassembled WGS sequence"/>
</dbReference>
<dbReference type="FunFam" id="3.90.79.10:FF:000009">
    <property type="entry name" value="Isopentenyl-diphosphate Delta-isomerase"/>
    <property type="match status" value="1"/>
</dbReference>
<evidence type="ECO:0000256" key="7">
    <source>
        <dbReference type="ARBA" id="ARBA00023211"/>
    </source>
</evidence>
<dbReference type="PANTHER" id="PTHR10885:SF0">
    <property type="entry name" value="ISOPENTENYL-DIPHOSPHATE DELTA-ISOMERASE"/>
    <property type="match status" value="1"/>
</dbReference>
<keyword evidence="5 10" id="KW-0479">Metal-binding</keyword>
<evidence type="ECO:0000256" key="1">
    <source>
        <dbReference type="ARBA" id="ARBA00004826"/>
    </source>
</evidence>
<evidence type="ECO:0000256" key="3">
    <source>
        <dbReference type="ARBA" id="ARBA00012057"/>
    </source>
</evidence>
<evidence type="ECO:0000256" key="10">
    <source>
        <dbReference type="HAMAP-Rule" id="MF_00202"/>
    </source>
</evidence>
<evidence type="ECO:0000256" key="8">
    <source>
        <dbReference type="ARBA" id="ARBA00023229"/>
    </source>
</evidence>
<dbReference type="SUPFAM" id="SSF55811">
    <property type="entry name" value="Nudix"/>
    <property type="match status" value="1"/>
</dbReference>
<sequence>MPSPPDASAPASAPASATTEYVVLLSDDGRPIGTADKATVHTTDTPLHLAFSCHVVDEEGRVLLTRRALDKRAWPGVWTNSFCGHPGPGEDPAEAIVRRAERELGTRVDGIEEALPDFRYRAVDDSGIVENEVCPVFTARIRADLAPRADEVCAYRWARPEDVRTAVEATPFAFSPWLVEQAPRMALYARGGQA</sequence>